<evidence type="ECO:0000256" key="2">
    <source>
        <dbReference type="ARBA" id="ARBA00022490"/>
    </source>
</evidence>
<dbReference type="Proteomes" id="UP000274504">
    <property type="component" value="Unassembled WGS sequence"/>
</dbReference>
<dbReference type="GO" id="GO:0030136">
    <property type="term" value="C:clathrin-coated vesicle"/>
    <property type="evidence" value="ECO:0007669"/>
    <property type="project" value="TreeGrafter"/>
</dbReference>
<reference evidence="5 6" key="2">
    <citation type="submission" date="2018-11" db="EMBL/GenBank/DDBJ databases">
        <authorList>
            <consortium name="Pathogen Informatics"/>
        </authorList>
    </citation>
    <scope>NUCLEOTIDE SEQUENCE [LARGE SCALE GENOMIC DNA]</scope>
</reference>
<dbReference type="STRING" id="6216.A0A0R3SHL9"/>
<dbReference type="InterPro" id="IPR002558">
    <property type="entry name" value="ILWEQ_dom"/>
</dbReference>
<dbReference type="GO" id="GO:0080025">
    <property type="term" value="F:phosphatidylinositol-3,5-bisphosphate binding"/>
    <property type="evidence" value="ECO:0007669"/>
    <property type="project" value="TreeGrafter"/>
</dbReference>
<keyword evidence="2" id="KW-0963">Cytoplasm</keyword>
<gene>
    <name evidence="5" type="ORF">HDID_LOCUS4432</name>
</gene>
<dbReference type="SUPFAM" id="SSF109885">
    <property type="entry name" value="I/LWEQ domain"/>
    <property type="match status" value="1"/>
</dbReference>
<dbReference type="SMART" id="SM00307">
    <property type="entry name" value="ILWEQ"/>
    <property type="match status" value="1"/>
</dbReference>
<evidence type="ECO:0000256" key="1">
    <source>
        <dbReference type="ARBA" id="ARBA00004496"/>
    </source>
</evidence>
<sequence length="522" mass="57551">MFVQLTRLIEEVKAQTAIAAATEEKFVKFRDAYGKLRGEHVGLLKQMESIENDGKIKQKLTQLELEQVTWQDTKRQLETQLTDARLALETAESKSASLTSQLGCARSLAERETCDLLLKAACVKAKQDTNAIIALMDNSEFVQCRSCADVVSAFTKNSNAEIMRLKTIISDKGGKDFAKLPLNIAHLSSYINASALHAKAVANSAADIVKSDELTANCRRSLNDSLEICSHLINSSELEDWRRAAVLGHIDSVTTALSRIQILAEELRPHIKDVNEEDLASALEREMQHTAELIARAEARFKELLEQSRSSMTGIQLEVHSKILGTCTELMSAIGLLVARARELQMEIVNAGRGTATVKEFYKRHNRWTEGLFSAAKSVGAGANLLVESADDIVSNKGGQLERLMVAALEISSSTTQLLVASRVKASEGSQCLNNLETAAKSVSRVTGEVVAEVQNASTIDEQSQNMDFAKLSYTQAHKTEVDCQVKVLELEAQLMAERKRLAEIRRFNYSNSAEFEQCPLF</sequence>
<dbReference type="GO" id="GO:0043325">
    <property type="term" value="F:phosphatidylinositol-3,4-bisphosphate binding"/>
    <property type="evidence" value="ECO:0007669"/>
    <property type="project" value="TreeGrafter"/>
</dbReference>
<dbReference type="PANTHER" id="PTHR10407:SF15">
    <property type="entry name" value="HUNTINGTIN INTERACTING PROTEIN 1"/>
    <property type="match status" value="1"/>
</dbReference>
<evidence type="ECO:0000259" key="4">
    <source>
        <dbReference type="PROSITE" id="PS50945"/>
    </source>
</evidence>
<dbReference type="InterPro" id="IPR030224">
    <property type="entry name" value="Sla2_fam"/>
</dbReference>
<evidence type="ECO:0000313" key="7">
    <source>
        <dbReference type="WBParaSite" id="HDID_0000443401-mRNA-1"/>
    </source>
</evidence>
<dbReference type="GO" id="GO:0006897">
    <property type="term" value="P:endocytosis"/>
    <property type="evidence" value="ECO:0007669"/>
    <property type="project" value="InterPro"/>
</dbReference>
<dbReference type="Gene3D" id="1.20.1410.10">
    <property type="entry name" value="I/LWEQ domain"/>
    <property type="match status" value="1"/>
</dbReference>
<proteinExistence type="predicted"/>
<comment type="subcellular location">
    <subcellularLocation>
        <location evidence="1">Cytoplasm</location>
    </subcellularLocation>
</comment>
<dbReference type="GO" id="GO:0032051">
    <property type="term" value="F:clathrin light chain binding"/>
    <property type="evidence" value="ECO:0007669"/>
    <property type="project" value="TreeGrafter"/>
</dbReference>
<evidence type="ECO:0000256" key="3">
    <source>
        <dbReference type="SAM" id="Coils"/>
    </source>
</evidence>
<dbReference type="AlphaFoldDB" id="A0A0R3SHL9"/>
<dbReference type="InterPro" id="IPR035964">
    <property type="entry name" value="I/LWEQ_dom_sf"/>
</dbReference>
<dbReference type="PROSITE" id="PS50945">
    <property type="entry name" value="I_LWEQ"/>
    <property type="match status" value="1"/>
</dbReference>
<dbReference type="PANTHER" id="PTHR10407">
    <property type="entry name" value="HUNTINGTIN INTERACTING PROTEIN 1"/>
    <property type="match status" value="1"/>
</dbReference>
<evidence type="ECO:0000313" key="5">
    <source>
        <dbReference type="EMBL" id="VDL49190.1"/>
    </source>
</evidence>
<name>A0A0R3SHL9_HYMDI</name>
<dbReference type="GO" id="GO:0007015">
    <property type="term" value="P:actin filament organization"/>
    <property type="evidence" value="ECO:0007669"/>
    <property type="project" value="TreeGrafter"/>
</dbReference>
<dbReference type="GO" id="GO:0030864">
    <property type="term" value="C:cortical actin cytoskeleton"/>
    <property type="evidence" value="ECO:0007669"/>
    <property type="project" value="TreeGrafter"/>
</dbReference>
<reference evidence="7" key="1">
    <citation type="submission" date="2017-02" db="UniProtKB">
        <authorList>
            <consortium name="WormBaseParasite"/>
        </authorList>
    </citation>
    <scope>IDENTIFICATION</scope>
</reference>
<evidence type="ECO:0000313" key="6">
    <source>
        <dbReference type="Proteomes" id="UP000274504"/>
    </source>
</evidence>
<dbReference type="OrthoDB" id="8178130at2759"/>
<dbReference type="WBParaSite" id="HDID_0000443401-mRNA-1">
    <property type="protein sequence ID" value="HDID_0000443401-mRNA-1"/>
    <property type="gene ID" value="HDID_0000443401"/>
</dbReference>
<feature type="domain" description="I/LWEQ" evidence="4">
    <location>
        <begin position="271"/>
        <end position="513"/>
    </location>
</feature>
<dbReference type="GO" id="GO:0048268">
    <property type="term" value="P:clathrin coat assembly"/>
    <property type="evidence" value="ECO:0007669"/>
    <property type="project" value="TreeGrafter"/>
</dbReference>
<feature type="coiled-coil region" evidence="3">
    <location>
        <begin position="60"/>
        <end position="94"/>
    </location>
</feature>
<accession>A0A0R3SHL9</accession>
<keyword evidence="3" id="KW-0175">Coiled coil</keyword>
<protein>
    <submittedName>
        <fullName evidence="7">I/LWEQ domain-containing protein</fullName>
    </submittedName>
</protein>
<dbReference type="Pfam" id="PF01608">
    <property type="entry name" value="I_LWEQ"/>
    <property type="match status" value="1"/>
</dbReference>
<dbReference type="EMBL" id="UYSG01001693">
    <property type="protein sequence ID" value="VDL49190.1"/>
    <property type="molecule type" value="Genomic_DNA"/>
</dbReference>
<dbReference type="FunFam" id="1.20.1410.10:FF:000006">
    <property type="entry name" value="Huntingtin interacting protein"/>
    <property type="match status" value="1"/>
</dbReference>
<feature type="coiled-coil region" evidence="3">
    <location>
        <begin position="280"/>
        <end position="307"/>
    </location>
</feature>
<dbReference type="GO" id="GO:0035615">
    <property type="term" value="F:clathrin adaptor activity"/>
    <property type="evidence" value="ECO:0007669"/>
    <property type="project" value="TreeGrafter"/>
</dbReference>
<organism evidence="7">
    <name type="scientific">Hymenolepis diminuta</name>
    <name type="common">Rat tapeworm</name>
    <dbReference type="NCBI Taxonomy" id="6216"/>
    <lineage>
        <taxon>Eukaryota</taxon>
        <taxon>Metazoa</taxon>
        <taxon>Spiralia</taxon>
        <taxon>Lophotrochozoa</taxon>
        <taxon>Platyhelminthes</taxon>
        <taxon>Cestoda</taxon>
        <taxon>Eucestoda</taxon>
        <taxon>Cyclophyllidea</taxon>
        <taxon>Hymenolepididae</taxon>
        <taxon>Hymenolepis</taxon>
    </lineage>
</organism>
<dbReference type="GO" id="GO:0051015">
    <property type="term" value="F:actin filament binding"/>
    <property type="evidence" value="ECO:0007669"/>
    <property type="project" value="TreeGrafter"/>
</dbReference>